<dbReference type="EMBL" id="JAPTMU010000006">
    <property type="protein sequence ID" value="KAJ4941741.1"/>
    <property type="molecule type" value="Genomic_DNA"/>
</dbReference>
<organism evidence="2 3">
    <name type="scientific">Pogonophryne albipinna</name>
    <dbReference type="NCBI Taxonomy" id="1090488"/>
    <lineage>
        <taxon>Eukaryota</taxon>
        <taxon>Metazoa</taxon>
        <taxon>Chordata</taxon>
        <taxon>Craniata</taxon>
        <taxon>Vertebrata</taxon>
        <taxon>Euteleostomi</taxon>
        <taxon>Actinopterygii</taxon>
        <taxon>Neopterygii</taxon>
        <taxon>Teleostei</taxon>
        <taxon>Neoteleostei</taxon>
        <taxon>Acanthomorphata</taxon>
        <taxon>Eupercaria</taxon>
        <taxon>Perciformes</taxon>
        <taxon>Notothenioidei</taxon>
        <taxon>Pogonophryne</taxon>
    </lineage>
</organism>
<evidence type="ECO:0000313" key="2">
    <source>
        <dbReference type="EMBL" id="KAJ4941741.1"/>
    </source>
</evidence>
<dbReference type="AlphaFoldDB" id="A0AAD6BDT4"/>
<keyword evidence="3" id="KW-1185">Reference proteome</keyword>
<proteinExistence type="predicted"/>
<evidence type="ECO:0000259" key="1">
    <source>
        <dbReference type="PROSITE" id="PS50209"/>
    </source>
</evidence>
<dbReference type="Gene3D" id="1.10.533.10">
    <property type="entry name" value="Death Domain, Fas"/>
    <property type="match status" value="1"/>
</dbReference>
<dbReference type="InterPro" id="IPR001315">
    <property type="entry name" value="CARD"/>
</dbReference>
<reference evidence="2" key="1">
    <citation type="submission" date="2022-11" db="EMBL/GenBank/DDBJ databases">
        <title>Chromosome-level genome of Pogonophryne albipinna.</title>
        <authorList>
            <person name="Jo E."/>
        </authorList>
    </citation>
    <scope>NUCLEOTIDE SEQUENCE</scope>
    <source>
        <strain evidence="2">SGF0006</strain>
        <tissue evidence="2">Muscle</tissue>
    </source>
</reference>
<dbReference type="InterPro" id="IPR011029">
    <property type="entry name" value="DEATH-like_dom_sf"/>
</dbReference>
<evidence type="ECO:0000313" key="3">
    <source>
        <dbReference type="Proteomes" id="UP001219934"/>
    </source>
</evidence>
<name>A0AAD6BDT4_9TELE</name>
<sequence length="73" mass="8137">ELLDKLFASEVISEFEMESAGSKPRNDGAREVVDAVRKKGVKASTVLIKALRELDPLLYEELNKQNLECDSPC</sequence>
<feature type="non-terminal residue" evidence="2">
    <location>
        <position position="1"/>
    </location>
</feature>
<dbReference type="GO" id="GO:0042981">
    <property type="term" value="P:regulation of apoptotic process"/>
    <property type="evidence" value="ECO:0007669"/>
    <property type="project" value="InterPro"/>
</dbReference>
<feature type="domain" description="CARD" evidence="1">
    <location>
        <begin position="1"/>
        <end position="66"/>
    </location>
</feature>
<comment type="caution">
    <text evidence="2">The sequence shown here is derived from an EMBL/GenBank/DDBJ whole genome shotgun (WGS) entry which is preliminary data.</text>
</comment>
<dbReference type="PROSITE" id="PS50209">
    <property type="entry name" value="CARD"/>
    <property type="match status" value="1"/>
</dbReference>
<gene>
    <name evidence="2" type="ORF">JOQ06_011616</name>
</gene>
<protein>
    <recommendedName>
        <fullName evidence="1">CARD domain-containing protein</fullName>
    </recommendedName>
</protein>
<dbReference type="Proteomes" id="UP001219934">
    <property type="component" value="Unassembled WGS sequence"/>
</dbReference>
<dbReference type="Pfam" id="PF00619">
    <property type="entry name" value="CARD"/>
    <property type="match status" value="1"/>
</dbReference>
<dbReference type="SUPFAM" id="SSF47986">
    <property type="entry name" value="DEATH domain"/>
    <property type="match status" value="1"/>
</dbReference>
<accession>A0AAD6BDT4</accession>